<comment type="subcellular location">
    <subcellularLocation>
        <location evidence="1">Membrane</location>
        <topology evidence="1">Multi-pass membrane protein</topology>
    </subcellularLocation>
</comment>
<gene>
    <name evidence="7" type="ORF">EHS25_001315</name>
</gene>
<feature type="transmembrane region" description="Helical" evidence="5">
    <location>
        <begin position="464"/>
        <end position="483"/>
    </location>
</feature>
<comment type="caution">
    <text evidence="7">The sequence shown here is derived from an EMBL/GenBank/DDBJ whole genome shotgun (WGS) entry which is preliminary data.</text>
</comment>
<dbReference type="PROSITE" id="PS50850">
    <property type="entry name" value="MFS"/>
    <property type="match status" value="1"/>
</dbReference>
<feature type="transmembrane region" description="Helical" evidence="5">
    <location>
        <begin position="330"/>
        <end position="350"/>
    </location>
</feature>
<dbReference type="GO" id="GO:0005886">
    <property type="term" value="C:plasma membrane"/>
    <property type="evidence" value="ECO:0007669"/>
    <property type="project" value="TreeGrafter"/>
</dbReference>
<dbReference type="InterPro" id="IPR020846">
    <property type="entry name" value="MFS_dom"/>
</dbReference>
<proteinExistence type="predicted"/>
<dbReference type="Pfam" id="PF07690">
    <property type="entry name" value="MFS_1"/>
    <property type="match status" value="1"/>
</dbReference>
<dbReference type="FunFam" id="1.20.1250.20:FF:000011">
    <property type="entry name" value="MFS multidrug transporter, putative"/>
    <property type="match status" value="1"/>
</dbReference>
<dbReference type="EMBL" id="RSCD01000011">
    <property type="protein sequence ID" value="RSH89982.1"/>
    <property type="molecule type" value="Genomic_DNA"/>
</dbReference>
<evidence type="ECO:0000256" key="1">
    <source>
        <dbReference type="ARBA" id="ARBA00004141"/>
    </source>
</evidence>
<feature type="transmembrane region" description="Helical" evidence="5">
    <location>
        <begin position="371"/>
        <end position="392"/>
    </location>
</feature>
<dbReference type="Proteomes" id="UP000279259">
    <property type="component" value="Unassembled WGS sequence"/>
</dbReference>
<reference evidence="7 8" key="1">
    <citation type="submission" date="2018-11" db="EMBL/GenBank/DDBJ databases">
        <title>Genome sequence of Saitozyma podzolica DSM 27192.</title>
        <authorList>
            <person name="Aliyu H."/>
            <person name="Gorte O."/>
            <person name="Ochsenreither K."/>
        </authorList>
    </citation>
    <scope>NUCLEOTIDE SEQUENCE [LARGE SCALE GENOMIC DNA]</scope>
    <source>
        <strain evidence="7 8">DSM 27192</strain>
    </source>
</reference>
<evidence type="ECO:0000256" key="3">
    <source>
        <dbReference type="ARBA" id="ARBA00022989"/>
    </source>
</evidence>
<dbReference type="InterPro" id="IPR036259">
    <property type="entry name" value="MFS_trans_sf"/>
</dbReference>
<dbReference type="GO" id="GO:0022857">
    <property type="term" value="F:transmembrane transporter activity"/>
    <property type="evidence" value="ECO:0007669"/>
    <property type="project" value="InterPro"/>
</dbReference>
<feature type="transmembrane region" description="Helical" evidence="5">
    <location>
        <begin position="398"/>
        <end position="423"/>
    </location>
</feature>
<evidence type="ECO:0000256" key="4">
    <source>
        <dbReference type="ARBA" id="ARBA00023136"/>
    </source>
</evidence>
<keyword evidence="4 5" id="KW-0472">Membrane</keyword>
<feature type="transmembrane region" description="Helical" evidence="5">
    <location>
        <begin position="97"/>
        <end position="116"/>
    </location>
</feature>
<protein>
    <recommendedName>
        <fullName evidence="6">Major facilitator superfamily (MFS) profile domain-containing protein</fullName>
    </recommendedName>
</protein>
<feature type="transmembrane region" description="Helical" evidence="5">
    <location>
        <begin position="128"/>
        <end position="147"/>
    </location>
</feature>
<dbReference type="SUPFAM" id="SSF103473">
    <property type="entry name" value="MFS general substrate transporter"/>
    <property type="match status" value="1"/>
</dbReference>
<evidence type="ECO:0000256" key="2">
    <source>
        <dbReference type="ARBA" id="ARBA00022692"/>
    </source>
</evidence>
<evidence type="ECO:0000313" key="7">
    <source>
        <dbReference type="EMBL" id="RSH89982.1"/>
    </source>
</evidence>
<dbReference type="OrthoDB" id="9986881at2759"/>
<evidence type="ECO:0000313" key="8">
    <source>
        <dbReference type="Proteomes" id="UP000279259"/>
    </source>
</evidence>
<dbReference type="PANTHER" id="PTHR23502:SF184">
    <property type="entry name" value="MAJOR FACILITATOR SUPERFAMILY (MFS) PROFILE DOMAIN-CONTAINING PROTEIN"/>
    <property type="match status" value="1"/>
</dbReference>
<keyword evidence="8" id="KW-1185">Reference proteome</keyword>
<evidence type="ECO:0000256" key="5">
    <source>
        <dbReference type="SAM" id="Phobius"/>
    </source>
</evidence>
<feature type="transmembrane region" description="Helical" evidence="5">
    <location>
        <begin position="187"/>
        <end position="208"/>
    </location>
</feature>
<keyword evidence="3 5" id="KW-1133">Transmembrane helix</keyword>
<feature type="transmembrane region" description="Helical" evidence="5">
    <location>
        <begin position="220"/>
        <end position="245"/>
    </location>
</feature>
<dbReference type="AlphaFoldDB" id="A0A427YFW8"/>
<organism evidence="7 8">
    <name type="scientific">Saitozyma podzolica</name>
    <dbReference type="NCBI Taxonomy" id="1890683"/>
    <lineage>
        <taxon>Eukaryota</taxon>
        <taxon>Fungi</taxon>
        <taxon>Dikarya</taxon>
        <taxon>Basidiomycota</taxon>
        <taxon>Agaricomycotina</taxon>
        <taxon>Tremellomycetes</taxon>
        <taxon>Tremellales</taxon>
        <taxon>Trimorphomycetaceae</taxon>
        <taxon>Saitozyma</taxon>
    </lineage>
</organism>
<feature type="domain" description="Major facilitator superfamily (MFS) profile" evidence="6">
    <location>
        <begin position="62"/>
        <end position="493"/>
    </location>
</feature>
<accession>A0A427YFW8</accession>
<feature type="transmembrane region" description="Helical" evidence="5">
    <location>
        <begin position="153"/>
        <end position="175"/>
    </location>
</feature>
<feature type="transmembrane region" description="Helical" evidence="5">
    <location>
        <begin position="60"/>
        <end position="82"/>
    </location>
</feature>
<dbReference type="PANTHER" id="PTHR23502">
    <property type="entry name" value="MAJOR FACILITATOR SUPERFAMILY"/>
    <property type="match status" value="1"/>
</dbReference>
<feature type="transmembrane region" description="Helical" evidence="5">
    <location>
        <begin position="286"/>
        <end position="310"/>
    </location>
</feature>
<feature type="transmembrane region" description="Helical" evidence="5">
    <location>
        <begin position="430"/>
        <end position="452"/>
    </location>
</feature>
<keyword evidence="2 5" id="KW-0812">Transmembrane</keyword>
<dbReference type="STRING" id="1890683.A0A427YFW8"/>
<name>A0A427YFW8_9TREE</name>
<dbReference type="Gene3D" id="1.20.1250.20">
    <property type="entry name" value="MFS general substrate transporter like domains"/>
    <property type="match status" value="1"/>
</dbReference>
<sequence>MSRLAPPAHAWRPWRLYTTSVEMVLANNYDGKGTEEEPFLVDWLADDPENPQVWPGFVRWLQLSLIGFATLSLTAASSAYGAAQPDLESEFHVSGEVTLLGISLFVLGFGAGPLIWSPLSDIYGRRTMYIFSFGMLTLWTSVTIASQNIASVLVFRFLAGFFGGVPLSSAGASVADMFPLRQRGIAIAVFVSTAFLGPAVGPITGGFIAEKAGWRWIEGYLGIFSGAVTLALILLATETCAPVLLRRRASRLSKDTGKVYRYRWDGGATTSPLQLLSRSVLSPWKFLLEPIVVVLTLYMSIIYGVVYLNFAAYPVVFQELRGWSQGVGSLAFLGIVVGVILALAFVVFFVNPRFIATASRRGGPAIPEDRLEPAVIGGVAALIGLVGFAATASPHVHFIAPIIFGAPVGFGVVLIFFAVIGYLVDAYSVYAASVLAANAFVRAAFAAAFPLFTVPMYENLGVHWASAIPAFLILACIPAAMILQRYGTTIRAKSKWATRAEKELKAIVAARQAAMLSTKITEEA</sequence>
<dbReference type="CDD" id="cd17323">
    <property type="entry name" value="MFS_Tpo1_MDR_like"/>
    <property type="match status" value="1"/>
</dbReference>
<dbReference type="InterPro" id="IPR011701">
    <property type="entry name" value="MFS"/>
</dbReference>
<evidence type="ECO:0000259" key="6">
    <source>
        <dbReference type="PROSITE" id="PS50850"/>
    </source>
</evidence>